<keyword evidence="1 5" id="KW-0645">Protease</keyword>
<dbReference type="PROSITE" id="PS00134">
    <property type="entry name" value="TRYPSIN_HIS"/>
    <property type="match status" value="1"/>
</dbReference>
<reference evidence="7" key="1">
    <citation type="submission" date="2025-08" db="UniProtKB">
        <authorList>
            <consortium name="Ensembl"/>
        </authorList>
    </citation>
    <scope>IDENTIFICATION</scope>
</reference>
<evidence type="ECO:0000256" key="4">
    <source>
        <dbReference type="ARBA" id="ARBA00023157"/>
    </source>
</evidence>
<dbReference type="PANTHER" id="PTHR24252:SF17">
    <property type="entry name" value="SUPPRESSOR OF TUMORIGENICITY 14 PROTEIN HOMOLOG-RELATED"/>
    <property type="match status" value="1"/>
</dbReference>
<dbReference type="InterPro" id="IPR001254">
    <property type="entry name" value="Trypsin_dom"/>
</dbReference>
<evidence type="ECO:0000259" key="6">
    <source>
        <dbReference type="PROSITE" id="PS50240"/>
    </source>
</evidence>
<reference evidence="7" key="2">
    <citation type="submission" date="2025-09" db="UniProtKB">
        <authorList>
            <consortium name="Ensembl"/>
        </authorList>
    </citation>
    <scope>IDENTIFICATION</scope>
</reference>
<evidence type="ECO:0000256" key="3">
    <source>
        <dbReference type="ARBA" id="ARBA00022825"/>
    </source>
</evidence>
<dbReference type="OMA" id="AHKWEAF"/>
<dbReference type="SUPFAM" id="SSF50494">
    <property type="entry name" value="Trypsin-like serine proteases"/>
    <property type="match status" value="1"/>
</dbReference>
<keyword evidence="4" id="KW-1015">Disulfide bond</keyword>
<dbReference type="CDD" id="cd00190">
    <property type="entry name" value="Tryp_SPc"/>
    <property type="match status" value="1"/>
</dbReference>
<evidence type="ECO:0000313" key="7">
    <source>
        <dbReference type="Ensembl" id="ENSACIP00000015315.1"/>
    </source>
</evidence>
<dbReference type="PROSITE" id="PS50240">
    <property type="entry name" value="TRYPSIN_DOM"/>
    <property type="match status" value="1"/>
</dbReference>
<dbReference type="AlphaFoldDB" id="A0A3Q0S4F5"/>
<protein>
    <recommendedName>
        <fullName evidence="6">Peptidase S1 domain-containing protein</fullName>
    </recommendedName>
</protein>
<dbReference type="Ensembl" id="ENSACIT00000015725.1">
    <property type="protein sequence ID" value="ENSACIP00000015315.1"/>
    <property type="gene ID" value="ENSACIG00000011890.1"/>
</dbReference>
<feature type="domain" description="Peptidase S1" evidence="6">
    <location>
        <begin position="5"/>
        <end position="227"/>
    </location>
</feature>
<dbReference type="Proteomes" id="UP000261340">
    <property type="component" value="Unplaced"/>
</dbReference>
<dbReference type="PRINTS" id="PR00722">
    <property type="entry name" value="CHYMOTRYPSIN"/>
</dbReference>
<dbReference type="FunFam" id="2.40.10.10:FF:000003">
    <property type="entry name" value="Transmembrane serine protease 3"/>
    <property type="match status" value="1"/>
</dbReference>
<dbReference type="STRING" id="61819.ENSACIP00000015315"/>
<name>A0A3Q0S4F5_AMPCI</name>
<dbReference type="Gene3D" id="2.40.10.10">
    <property type="entry name" value="Trypsin-like serine proteases"/>
    <property type="match status" value="2"/>
</dbReference>
<dbReference type="InterPro" id="IPR018114">
    <property type="entry name" value="TRYPSIN_HIS"/>
</dbReference>
<dbReference type="Pfam" id="PF00089">
    <property type="entry name" value="Trypsin"/>
    <property type="match status" value="1"/>
</dbReference>
<organism evidence="7 8">
    <name type="scientific">Amphilophus citrinellus</name>
    <name type="common">Midas cichlid</name>
    <name type="synonym">Cichlasoma citrinellum</name>
    <dbReference type="NCBI Taxonomy" id="61819"/>
    <lineage>
        <taxon>Eukaryota</taxon>
        <taxon>Metazoa</taxon>
        <taxon>Chordata</taxon>
        <taxon>Craniata</taxon>
        <taxon>Vertebrata</taxon>
        <taxon>Euteleostomi</taxon>
        <taxon>Actinopterygii</taxon>
        <taxon>Neopterygii</taxon>
        <taxon>Teleostei</taxon>
        <taxon>Neoteleostei</taxon>
        <taxon>Acanthomorphata</taxon>
        <taxon>Ovalentaria</taxon>
        <taxon>Cichlomorphae</taxon>
        <taxon>Cichliformes</taxon>
        <taxon>Cichlidae</taxon>
        <taxon>New World cichlids</taxon>
        <taxon>Cichlasomatinae</taxon>
        <taxon>Heroini</taxon>
        <taxon>Amphilophus</taxon>
    </lineage>
</organism>
<dbReference type="PANTHER" id="PTHR24252">
    <property type="entry name" value="ACROSIN-RELATED"/>
    <property type="match status" value="1"/>
</dbReference>
<sequence length="228" mass="25212">MGECVSLHFKGLGHLCGASLLSDRWLLTAAHCVQDTRRYKLSRADKWEALLGFNVQNETNEWTAKRGVKRIIPHYFYNKYNNDNDIALMELDASVNLTQHISPICLPSSTYYFPSGRDAWITGWGSTMLGGDSATLQKAKVKVINSWFCDLFLSHTVTDNMLCAGVISGGVDTCQGDSGGPLSVANPSGRFFLAGVTSWGNGCGLMYRPGVYTRVTKYRNWIKHKSGV</sequence>
<evidence type="ECO:0000256" key="1">
    <source>
        <dbReference type="ARBA" id="ARBA00022670"/>
    </source>
</evidence>
<dbReference type="PROSITE" id="PS00135">
    <property type="entry name" value="TRYPSIN_SER"/>
    <property type="match status" value="1"/>
</dbReference>
<dbReference type="SMART" id="SM00020">
    <property type="entry name" value="Tryp_SPc"/>
    <property type="match status" value="1"/>
</dbReference>
<keyword evidence="2 5" id="KW-0378">Hydrolase</keyword>
<dbReference type="InterPro" id="IPR043504">
    <property type="entry name" value="Peptidase_S1_PA_chymotrypsin"/>
</dbReference>
<keyword evidence="8" id="KW-1185">Reference proteome</keyword>
<dbReference type="InterPro" id="IPR001314">
    <property type="entry name" value="Peptidase_S1A"/>
</dbReference>
<evidence type="ECO:0000256" key="2">
    <source>
        <dbReference type="ARBA" id="ARBA00022801"/>
    </source>
</evidence>
<evidence type="ECO:0000313" key="8">
    <source>
        <dbReference type="Proteomes" id="UP000261340"/>
    </source>
</evidence>
<proteinExistence type="predicted"/>
<dbReference type="InterPro" id="IPR009003">
    <property type="entry name" value="Peptidase_S1_PA"/>
</dbReference>
<accession>A0A3Q0S4F5</accession>
<dbReference type="InterPro" id="IPR033116">
    <property type="entry name" value="TRYPSIN_SER"/>
</dbReference>
<dbReference type="GeneTree" id="ENSGT00940000164481"/>
<keyword evidence="3 5" id="KW-0720">Serine protease</keyword>
<dbReference type="GO" id="GO:0006508">
    <property type="term" value="P:proteolysis"/>
    <property type="evidence" value="ECO:0007669"/>
    <property type="project" value="UniProtKB-KW"/>
</dbReference>
<evidence type="ECO:0000256" key="5">
    <source>
        <dbReference type="RuleBase" id="RU363034"/>
    </source>
</evidence>
<dbReference type="GO" id="GO:0004252">
    <property type="term" value="F:serine-type endopeptidase activity"/>
    <property type="evidence" value="ECO:0007669"/>
    <property type="project" value="InterPro"/>
</dbReference>